<gene>
    <name evidence="2" type="ORF">ACOF00016_LOCUS7960</name>
</gene>
<dbReference type="AlphaFoldDB" id="A0A7S3L8B6"/>
<evidence type="ECO:0000256" key="1">
    <source>
        <dbReference type="SAM" id="SignalP"/>
    </source>
</evidence>
<feature type="chain" id="PRO_5031153636" description="Prolyl 4-hydroxylase alpha subunit Fe(2+) 2OG dioxygenase domain-containing protein" evidence="1">
    <location>
        <begin position="18"/>
        <end position="242"/>
    </location>
</feature>
<dbReference type="Gene3D" id="2.60.120.620">
    <property type="entry name" value="q2cbj1_9rhob like domain"/>
    <property type="match status" value="1"/>
</dbReference>
<name>A0A7S3L8B6_9STRA</name>
<proteinExistence type="predicted"/>
<sequence>MANEFNSLLLGIALALALTALRNHLFVDKEEATSLVDDAHGWLTRLLVPPFSQLVPLTSHTMIQSQYIQDEARLNELRDLTLWKECSQADSFWMDAHQQPQNVWEELALEIWASREISQKAVGYEYWCNELEPDYPLTWHIDKDEILFKNKDILSTPTLGAVYYGYPHVVQGGYLEILKPTGIDPIYVHPENAGGQVERIYPEYNRLVILNVSGWHRVSPISFGQRYALAVNLWHTRPTFAP</sequence>
<evidence type="ECO:0008006" key="3">
    <source>
        <dbReference type="Google" id="ProtNLM"/>
    </source>
</evidence>
<protein>
    <recommendedName>
        <fullName evidence="3">Prolyl 4-hydroxylase alpha subunit Fe(2+) 2OG dioxygenase domain-containing protein</fullName>
    </recommendedName>
</protein>
<accession>A0A7S3L8B6</accession>
<organism evidence="2">
    <name type="scientific">Amphora coffeiformis</name>
    <dbReference type="NCBI Taxonomy" id="265554"/>
    <lineage>
        <taxon>Eukaryota</taxon>
        <taxon>Sar</taxon>
        <taxon>Stramenopiles</taxon>
        <taxon>Ochrophyta</taxon>
        <taxon>Bacillariophyta</taxon>
        <taxon>Bacillariophyceae</taxon>
        <taxon>Bacillariophycidae</taxon>
        <taxon>Thalassiophysales</taxon>
        <taxon>Catenulaceae</taxon>
        <taxon>Amphora</taxon>
    </lineage>
</organism>
<dbReference type="EMBL" id="HBIM01009404">
    <property type="protein sequence ID" value="CAE0410498.1"/>
    <property type="molecule type" value="Transcribed_RNA"/>
</dbReference>
<evidence type="ECO:0000313" key="2">
    <source>
        <dbReference type="EMBL" id="CAE0410498.1"/>
    </source>
</evidence>
<feature type="signal peptide" evidence="1">
    <location>
        <begin position="1"/>
        <end position="17"/>
    </location>
</feature>
<keyword evidence="1" id="KW-0732">Signal</keyword>
<reference evidence="2" key="1">
    <citation type="submission" date="2021-01" db="EMBL/GenBank/DDBJ databases">
        <authorList>
            <person name="Corre E."/>
            <person name="Pelletier E."/>
            <person name="Niang G."/>
            <person name="Scheremetjew M."/>
            <person name="Finn R."/>
            <person name="Kale V."/>
            <person name="Holt S."/>
            <person name="Cochrane G."/>
            <person name="Meng A."/>
            <person name="Brown T."/>
            <person name="Cohen L."/>
        </authorList>
    </citation>
    <scope>NUCLEOTIDE SEQUENCE</scope>
    <source>
        <strain evidence="2">CCMP127</strain>
    </source>
</reference>